<reference evidence="2 3" key="1">
    <citation type="submission" date="2018-08" db="EMBL/GenBank/DDBJ databases">
        <title>Draft genome of the lignicolous fungus Coniochaeta pulveracea.</title>
        <authorList>
            <person name="Borstlap C.J."/>
            <person name="De Witt R.N."/>
            <person name="Botha A."/>
            <person name="Volschenk H."/>
        </authorList>
    </citation>
    <scope>NUCLEOTIDE SEQUENCE [LARGE SCALE GENOMIC DNA]</scope>
    <source>
        <strain evidence="2 3">CAB683</strain>
    </source>
</reference>
<dbReference type="Proteomes" id="UP000275385">
    <property type="component" value="Unassembled WGS sequence"/>
</dbReference>
<feature type="signal peptide" evidence="1">
    <location>
        <begin position="1"/>
        <end position="20"/>
    </location>
</feature>
<accession>A0A420YCP2</accession>
<dbReference type="InterPro" id="IPR011047">
    <property type="entry name" value="Quinoprotein_ADH-like_sf"/>
</dbReference>
<dbReference type="OrthoDB" id="5985073at2759"/>
<dbReference type="EMBL" id="QVQW01000020">
    <property type="protein sequence ID" value="RKU45614.1"/>
    <property type="molecule type" value="Genomic_DNA"/>
</dbReference>
<dbReference type="STRING" id="177199.A0A420YCP2"/>
<sequence>MRLSTVAGLAVALLPSLGYGWLSTDTLQDADPPQSGYLPTHNFDPSNLAGLTMNWSMSWNQNEQHHAKPLVWTPPGGGNELVITVSNQNMIRVFDGITGKVLYSRVLDAPFSSTDAECGDIPNMIGITATPVIDPNTNIMYFTSKGYKNGLAGPQGLLAGQYKVYAVTLPSLTDIPGWPYVIPNVGADNDPARYFLGGTVLQRTGVVQTGNSIVLGFGGHCDNFNYTGLVVSISKTTGVGLTGMQATIAAPGAPPQALDLHDQSSGMSGIWQSGTALAVDAATNRVFFATGNTHGAGVNKAGTPMSGKTYLSTLEQAVASYSVDPSTGKLTQQDWWEAVDYDTYNGGDRDLAASGVTLLDPFFSGGGVSRIATIAGKNGFIYLLDANNLGGFKMGPGGTDAILQKIDSSTGSFFGGVASYPLEGGYIYFVPTGGALNCYKFGLGSDGKPFFTLAGKSAMVFAAKGVPTVTSLNGQPGTGIVWLADVNQGLVAFNAVPVNGVMQPISLGFATGRLQKNQRPVFGNGRVYVMANTKMRQQYFQYYRVLLLHLQQFDNLFGHYQLCHYVEFLLCILFLNFVIVLPVVVDVEHLNLEFDHIHLQFGHIHLELDYNHL</sequence>
<organism evidence="2 3">
    <name type="scientific">Coniochaeta pulveracea</name>
    <dbReference type="NCBI Taxonomy" id="177199"/>
    <lineage>
        <taxon>Eukaryota</taxon>
        <taxon>Fungi</taxon>
        <taxon>Dikarya</taxon>
        <taxon>Ascomycota</taxon>
        <taxon>Pezizomycotina</taxon>
        <taxon>Sordariomycetes</taxon>
        <taxon>Sordariomycetidae</taxon>
        <taxon>Coniochaetales</taxon>
        <taxon>Coniochaetaceae</taxon>
        <taxon>Coniochaeta</taxon>
    </lineage>
</organism>
<comment type="caution">
    <text evidence="2">The sequence shown here is derived from an EMBL/GenBank/DDBJ whole genome shotgun (WGS) entry which is preliminary data.</text>
</comment>
<keyword evidence="1" id="KW-0732">Signal</keyword>
<keyword evidence="3" id="KW-1185">Reference proteome</keyword>
<evidence type="ECO:0000313" key="3">
    <source>
        <dbReference type="Proteomes" id="UP000275385"/>
    </source>
</evidence>
<evidence type="ECO:0000256" key="1">
    <source>
        <dbReference type="SAM" id="SignalP"/>
    </source>
</evidence>
<evidence type="ECO:0000313" key="2">
    <source>
        <dbReference type="EMBL" id="RKU45614.1"/>
    </source>
</evidence>
<feature type="chain" id="PRO_5019132563" description="Pyrrolo-quinoline quinone" evidence="1">
    <location>
        <begin position="21"/>
        <end position="613"/>
    </location>
</feature>
<protein>
    <recommendedName>
        <fullName evidence="4">Pyrrolo-quinoline quinone</fullName>
    </recommendedName>
</protein>
<dbReference type="SUPFAM" id="SSF50998">
    <property type="entry name" value="Quinoprotein alcohol dehydrogenase-like"/>
    <property type="match status" value="1"/>
</dbReference>
<dbReference type="Gene3D" id="2.140.10.10">
    <property type="entry name" value="Quinoprotein alcohol dehydrogenase-like superfamily"/>
    <property type="match status" value="1"/>
</dbReference>
<gene>
    <name evidence="2" type="ORF">DL546_008234</name>
</gene>
<dbReference type="AlphaFoldDB" id="A0A420YCP2"/>
<proteinExistence type="predicted"/>
<evidence type="ECO:0008006" key="4">
    <source>
        <dbReference type="Google" id="ProtNLM"/>
    </source>
</evidence>
<name>A0A420YCP2_9PEZI</name>